<reference evidence="1 2" key="1">
    <citation type="submission" date="2020-08" db="EMBL/GenBank/DDBJ databases">
        <title>Genomic Encyclopedia of Type Strains, Phase IV (KMG-IV): sequencing the most valuable type-strain genomes for metagenomic binning, comparative biology and taxonomic classification.</title>
        <authorList>
            <person name="Goeker M."/>
        </authorList>
    </citation>
    <scope>NUCLEOTIDE SEQUENCE [LARGE SCALE GENOMIC DNA]</scope>
    <source>
        <strain evidence="1 2">DSM 28760</strain>
    </source>
</reference>
<name>A0A7W5Z0V3_9HYPH</name>
<keyword evidence="2" id="KW-1185">Reference proteome</keyword>
<evidence type="ECO:0000313" key="2">
    <source>
        <dbReference type="Proteomes" id="UP000537592"/>
    </source>
</evidence>
<comment type="caution">
    <text evidence="1">The sequence shown here is derived from an EMBL/GenBank/DDBJ whole genome shotgun (WGS) entry which is preliminary data.</text>
</comment>
<evidence type="ECO:0008006" key="3">
    <source>
        <dbReference type="Google" id="ProtNLM"/>
    </source>
</evidence>
<dbReference type="Proteomes" id="UP000537592">
    <property type="component" value="Unassembled WGS sequence"/>
</dbReference>
<organism evidence="1 2">
    <name type="scientific">Pseudochelatococcus contaminans</name>
    <dbReference type="NCBI Taxonomy" id="1538103"/>
    <lineage>
        <taxon>Bacteria</taxon>
        <taxon>Pseudomonadati</taxon>
        <taxon>Pseudomonadota</taxon>
        <taxon>Alphaproteobacteria</taxon>
        <taxon>Hyphomicrobiales</taxon>
        <taxon>Chelatococcaceae</taxon>
        <taxon>Pseudochelatococcus</taxon>
    </lineage>
</organism>
<dbReference type="RefSeq" id="WP_183750039.1">
    <property type="nucleotide sequence ID" value="NZ_JACICC010000001.1"/>
</dbReference>
<dbReference type="AlphaFoldDB" id="A0A7W5Z0V3"/>
<dbReference type="EMBL" id="JACICC010000001">
    <property type="protein sequence ID" value="MBB3807985.1"/>
    <property type="molecule type" value="Genomic_DNA"/>
</dbReference>
<accession>A0A7W5Z0V3</accession>
<proteinExistence type="predicted"/>
<gene>
    <name evidence="1" type="ORF">FHS81_000039</name>
</gene>
<evidence type="ECO:0000313" key="1">
    <source>
        <dbReference type="EMBL" id="MBB3807985.1"/>
    </source>
</evidence>
<protein>
    <recommendedName>
        <fullName evidence="3">(2Fe-2S) ferredoxin domain-containing protein</fullName>
    </recommendedName>
</protein>
<sequence>MKRVAAEWTDIVLVCRKCAKKLKGGFGPDGDDNLIKALRAEAARDGGRAGKPKRRGTRIAVLEADCLDICPKNAAIVINARKPDVWRVVPSGADTAQVLSQLEIKT</sequence>